<comment type="caution">
    <text evidence="2">The sequence shown here is derived from an EMBL/GenBank/DDBJ whole genome shotgun (WGS) entry which is preliminary data.</text>
</comment>
<protein>
    <recommendedName>
        <fullName evidence="1">DUF8128 domain-containing protein</fullName>
    </recommendedName>
</protein>
<evidence type="ECO:0000313" key="3">
    <source>
        <dbReference type="Proteomes" id="UP000034706"/>
    </source>
</evidence>
<gene>
    <name evidence="2" type="ORF">UT16_C0007G0009</name>
</gene>
<dbReference type="EMBL" id="LBVT01000007">
    <property type="protein sequence ID" value="KKQ92598.1"/>
    <property type="molecule type" value="Genomic_DNA"/>
</dbReference>
<proteinExistence type="predicted"/>
<dbReference type="Proteomes" id="UP000034706">
    <property type="component" value="Unassembled WGS sequence"/>
</dbReference>
<evidence type="ECO:0000259" key="1">
    <source>
        <dbReference type="Pfam" id="PF26449"/>
    </source>
</evidence>
<evidence type="ECO:0000313" key="2">
    <source>
        <dbReference type="EMBL" id="KKQ92598.1"/>
    </source>
</evidence>
<dbReference type="InterPro" id="IPR058441">
    <property type="entry name" value="DUF8128"/>
</dbReference>
<accession>A0A0G0LL35</accession>
<dbReference type="AlphaFoldDB" id="A0A0G0LL35"/>
<name>A0A0G0LL35_9BACT</name>
<feature type="domain" description="DUF8128" evidence="1">
    <location>
        <begin position="54"/>
        <end position="363"/>
    </location>
</feature>
<organism evidence="2 3">
    <name type="scientific">Candidatus Azambacteria bacterium GW2011_GWA2_39_10</name>
    <dbReference type="NCBI Taxonomy" id="1618611"/>
    <lineage>
        <taxon>Bacteria</taxon>
        <taxon>Candidatus Azamiibacteriota</taxon>
    </lineage>
</organism>
<dbReference type="Pfam" id="PF26449">
    <property type="entry name" value="DUF8128"/>
    <property type="match status" value="1"/>
</dbReference>
<reference evidence="2 3" key="1">
    <citation type="journal article" date="2015" name="Nature">
        <title>rRNA introns, odd ribosomes, and small enigmatic genomes across a large radiation of phyla.</title>
        <authorList>
            <person name="Brown C.T."/>
            <person name="Hug L.A."/>
            <person name="Thomas B.C."/>
            <person name="Sharon I."/>
            <person name="Castelle C.J."/>
            <person name="Singh A."/>
            <person name="Wilkins M.J."/>
            <person name="Williams K.H."/>
            <person name="Banfield J.F."/>
        </authorList>
    </citation>
    <scope>NUCLEOTIDE SEQUENCE [LARGE SCALE GENOMIC DNA]</scope>
</reference>
<sequence length="414" mass="47629">MFYFILLLLILAFLFLLVWFLFNRAWRKGIIFSSLNFILLEIRFPKILESADINKEKEKLLVMEQFYNSLNAILQKESGLFSSKPYMVFEIAVPEEGEEIGFYLALPKKFQNTIQRQIQGFFPEAQIEPINDYNIFNRSGKSAGSTLRLKRNYILPFQTYKKLEASTLGLITNAVSSLKAKGEGVALQILVKPTKYSSKSDAVKVIKHLYQGKHLDKAVNEIENPLSFIDVFREFFNIKKSDDKNKSAELPKTLTPLTQDLINAIDNKAKQNLFEVNIRILVSAETDEEAAQILSNIESAFAQFEFPDLNSFYGARPQKRILKNLIYNFSFRLFNRSESVWLSGEELTSIYHFPIIKIETPKVRFVKAKAAAPPAILPASGVILGRNQFRNQETTIKLNPLDRRRHLYIVGHQR</sequence>